<dbReference type="RefSeq" id="WP_103806682.1">
    <property type="nucleotide sequence ID" value="NZ_PQVG01000007.1"/>
</dbReference>
<evidence type="ECO:0000256" key="1">
    <source>
        <dbReference type="SAM" id="SignalP"/>
    </source>
</evidence>
<keyword evidence="3" id="KW-1185">Reference proteome</keyword>
<evidence type="ECO:0000313" key="2">
    <source>
        <dbReference type="EMBL" id="POY38249.1"/>
    </source>
</evidence>
<evidence type="ECO:0000313" key="3">
    <source>
        <dbReference type="Proteomes" id="UP000237310"/>
    </source>
</evidence>
<comment type="caution">
    <text evidence="2">The sequence shown here is derived from an EMBL/GenBank/DDBJ whole genome shotgun (WGS) entry which is preliminary data.</text>
</comment>
<dbReference type="InterPro" id="IPR019619">
    <property type="entry name" value="DUF2490"/>
</dbReference>
<dbReference type="AlphaFoldDB" id="A0A2S5A7I3"/>
<feature type="chain" id="PRO_5015578241" evidence="1">
    <location>
        <begin position="36"/>
        <end position="265"/>
    </location>
</feature>
<dbReference type="OrthoDB" id="1118734at2"/>
<dbReference type="Proteomes" id="UP000237310">
    <property type="component" value="Unassembled WGS sequence"/>
</dbReference>
<feature type="signal peptide" evidence="1">
    <location>
        <begin position="1"/>
        <end position="35"/>
    </location>
</feature>
<protein>
    <submittedName>
        <fullName evidence="2">DUF2490 domain-containing protein</fullName>
    </submittedName>
</protein>
<accession>A0A2S5A7I3</accession>
<proteinExistence type="predicted"/>
<keyword evidence="1" id="KW-0732">Signal</keyword>
<dbReference type="EMBL" id="PQVG01000007">
    <property type="protein sequence ID" value="POY38249.1"/>
    <property type="molecule type" value="Genomic_DNA"/>
</dbReference>
<sequence>MYFKSNPKKIKYFTLSTIKLLVLFFFTFNTGFSQTDTENQFSNEFQTNSNLGKKVAIENDFGQVFTSGTVESNPFYKNSQLYLRSWLHYYASEKWKLSGFVAYFFNKDVPEISQNRLPEIRFAAQGIYYFSKGGDYTLSNRIRVENRIFIEDTIEVVCRFRDAVKFVFPISKIKSGNGYTYGIVADEVFFKTNGNATGRQFFDRNRFTLGLGYNLSDTVQFEVGYQNEYLPRPSGDQMFHVISTTIIFNDLISSIKKQTGIFQKH</sequence>
<organism evidence="2 3">
    <name type="scientific">Flavobacterium alvei</name>
    <dbReference type="NCBI Taxonomy" id="2080416"/>
    <lineage>
        <taxon>Bacteria</taxon>
        <taxon>Pseudomonadati</taxon>
        <taxon>Bacteroidota</taxon>
        <taxon>Flavobacteriia</taxon>
        <taxon>Flavobacteriales</taxon>
        <taxon>Flavobacteriaceae</taxon>
        <taxon>Flavobacterium</taxon>
    </lineage>
</organism>
<name>A0A2S5A7I3_9FLAO</name>
<dbReference type="Pfam" id="PF10677">
    <property type="entry name" value="DUF2490"/>
    <property type="match status" value="1"/>
</dbReference>
<reference evidence="2 3" key="1">
    <citation type="submission" date="2018-01" db="EMBL/GenBank/DDBJ databases">
        <authorList>
            <person name="Gaut B.S."/>
            <person name="Morton B.R."/>
            <person name="Clegg M.T."/>
            <person name="Duvall M.R."/>
        </authorList>
    </citation>
    <scope>NUCLEOTIDE SEQUENCE [LARGE SCALE GENOMIC DNA]</scope>
    <source>
        <strain evidence="2 3">HR-AY</strain>
    </source>
</reference>
<gene>
    <name evidence="2" type="ORF">C3L50_13380</name>
</gene>